<dbReference type="PROSITE" id="PS50097">
    <property type="entry name" value="BTB"/>
    <property type="match status" value="1"/>
</dbReference>
<dbReference type="InterPro" id="IPR011333">
    <property type="entry name" value="SKP1/BTB/POZ_sf"/>
</dbReference>
<dbReference type="Gene3D" id="3.30.710.10">
    <property type="entry name" value="Potassium Channel Kv1.1, Chain A"/>
    <property type="match status" value="1"/>
</dbReference>
<dbReference type="PANTHER" id="PTHR47843">
    <property type="entry name" value="BTB DOMAIN-CONTAINING PROTEIN-RELATED"/>
    <property type="match status" value="1"/>
</dbReference>
<keyword evidence="3" id="KW-1185">Reference proteome</keyword>
<evidence type="ECO:0000313" key="3">
    <source>
        <dbReference type="Proteomes" id="UP001305779"/>
    </source>
</evidence>
<comment type="caution">
    <text evidence="2">The sequence shown here is derived from an EMBL/GenBank/DDBJ whole genome shotgun (WGS) entry which is preliminary data.</text>
</comment>
<accession>A0ABR0E707</accession>
<organism evidence="2 3">
    <name type="scientific">Zasmidium cellare</name>
    <name type="common">Wine cellar mold</name>
    <name type="synonym">Racodium cellare</name>
    <dbReference type="NCBI Taxonomy" id="395010"/>
    <lineage>
        <taxon>Eukaryota</taxon>
        <taxon>Fungi</taxon>
        <taxon>Dikarya</taxon>
        <taxon>Ascomycota</taxon>
        <taxon>Pezizomycotina</taxon>
        <taxon>Dothideomycetes</taxon>
        <taxon>Dothideomycetidae</taxon>
        <taxon>Mycosphaerellales</taxon>
        <taxon>Mycosphaerellaceae</taxon>
        <taxon>Zasmidium</taxon>
    </lineage>
</organism>
<proteinExistence type="predicted"/>
<dbReference type="Proteomes" id="UP001305779">
    <property type="component" value="Unassembled WGS sequence"/>
</dbReference>
<dbReference type="InterPro" id="IPR000210">
    <property type="entry name" value="BTB/POZ_dom"/>
</dbReference>
<evidence type="ECO:0000259" key="1">
    <source>
        <dbReference type="PROSITE" id="PS50097"/>
    </source>
</evidence>
<feature type="domain" description="BTB" evidence="1">
    <location>
        <begin position="67"/>
        <end position="130"/>
    </location>
</feature>
<sequence length="269" mass="29135">MASSRSLFGPSTGAASIFSGPTPPQYKLGVKSDAFSTALAAASSFPGAQHVHDPRLPLSRDVDTSGGVVTCRVDSATFIVHRAVLDKSSEFLKTLASLDSESALLLPHQNTEAFALYSKWLYTSAIISTPKDGGDSSTSKDTAEWKVLAKAYVLGEELIDVDFKDTVIDALRAKFKSKEGGTVWEVAADLVRIIYGGTSADSTARRFMADLYHGYALASTFEERSLPSDFLFDLARVGLTRVLKNQMSCARCEYHEHGADKACYLDRRG</sequence>
<dbReference type="PANTHER" id="PTHR47843:SF2">
    <property type="entry name" value="BTB DOMAIN-CONTAINING PROTEIN"/>
    <property type="match status" value="1"/>
</dbReference>
<gene>
    <name evidence="2" type="ORF">PRZ48_011673</name>
</gene>
<name>A0ABR0E707_ZASCE</name>
<dbReference type="EMBL" id="JAXOVC010000009">
    <property type="protein sequence ID" value="KAK4497223.1"/>
    <property type="molecule type" value="Genomic_DNA"/>
</dbReference>
<reference evidence="2 3" key="1">
    <citation type="journal article" date="2023" name="G3 (Bethesda)">
        <title>A chromosome-level genome assembly of Zasmidium syzygii isolated from banana leaves.</title>
        <authorList>
            <person name="van Westerhoven A.C."/>
            <person name="Mehrabi R."/>
            <person name="Talebi R."/>
            <person name="Steentjes M.B.F."/>
            <person name="Corcolon B."/>
            <person name="Chong P.A."/>
            <person name="Kema G.H.J."/>
            <person name="Seidl M.F."/>
        </authorList>
    </citation>
    <scope>NUCLEOTIDE SEQUENCE [LARGE SCALE GENOMIC DNA]</scope>
    <source>
        <strain evidence="2 3">P124</strain>
    </source>
</reference>
<protein>
    <recommendedName>
        <fullName evidence="1">BTB domain-containing protein</fullName>
    </recommendedName>
</protein>
<evidence type="ECO:0000313" key="2">
    <source>
        <dbReference type="EMBL" id="KAK4497223.1"/>
    </source>
</evidence>